<dbReference type="Gene3D" id="3.90.230.10">
    <property type="entry name" value="Creatinase/methionine aminopeptidase superfamily"/>
    <property type="match status" value="1"/>
</dbReference>
<reference evidence="12 13" key="1">
    <citation type="submission" date="2020-11" db="EMBL/GenBank/DDBJ databases">
        <title>Algicoccus daihaiensis sp.nov., isolated from Daihai Lake in Inner Mongolia.</title>
        <authorList>
            <person name="Kai J."/>
        </authorList>
    </citation>
    <scope>NUCLEOTIDE SEQUENCE [LARGE SCALE GENOMIC DNA]</scope>
    <source>
        <strain evidence="13">f23</strain>
    </source>
</reference>
<dbReference type="PANTHER" id="PTHR43226:SF4">
    <property type="entry name" value="XAA-PRO AMINOPEPTIDASE 3"/>
    <property type="match status" value="1"/>
</dbReference>
<evidence type="ECO:0000259" key="11">
    <source>
        <dbReference type="SMART" id="SM01011"/>
    </source>
</evidence>
<dbReference type="InterPro" id="IPR007865">
    <property type="entry name" value="Aminopep_P_N"/>
</dbReference>
<evidence type="ECO:0000256" key="4">
    <source>
        <dbReference type="ARBA" id="ARBA00012574"/>
    </source>
</evidence>
<keyword evidence="9" id="KW-0464">Manganese</keyword>
<evidence type="ECO:0000256" key="3">
    <source>
        <dbReference type="ARBA" id="ARBA00008766"/>
    </source>
</evidence>
<dbReference type="EMBL" id="CP063982">
    <property type="protein sequence ID" value="UOD51336.1"/>
    <property type="molecule type" value="Genomic_DNA"/>
</dbReference>
<dbReference type="SUPFAM" id="SSF53092">
    <property type="entry name" value="Creatinase/prolidase N-terminal domain"/>
    <property type="match status" value="1"/>
</dbReference>
<comment type="similarity">
    <text evidence="3 10">Belongs to the peptidase M24B family.</text>
</comment>
<dbReference type="InterPro" id="IPR052433">
    <property type="entry name" value="X-Pro_dipept-like"/>
</dbReference>
<evidence type="ECO:0000256" key="2">
    <source>
        <dbReference type="ARBA" id="ARBA00001936"/>
    </source>
</evidence>
<dbReference type="Gene3D" id="3.40.350.10">
    <property type="entry name" value="Creatinase/prolidase N-terminal domain"/>
    <property type="match status" value="1"/>
</dbReference>
<organism evidence="12 13">
    <name type="scientific">Orrella daihaiensis</name>
    <dbReference type="NCBI Taxonomy" id="2782176"/>
    <lineage>
        <taxon>Bacteria</taxon>
        <taxon>Pseudomonadati</taxon>
        <taxon>Pseudomonadota</taxon>
        <taxon>Betaproteobacteria</taxon>
        <taxon>Burkholderiales</taxon>
        <taxon>Alcaligenaceae</taxon>
        <taxon>Orrella</taxon>
    </lineage>
</organism>
<dbReference type="PANTHER" id="PTHR43226">
    <property type="entry name" value="XAA-PRO AMINOPEPTIDASE 3"/>
    <property type="match status" value="1"/>
</dbReference>
<keyword evidence="13" id="KW-1185">Reference proteome</keyword>
<dbReference type="SUPFAM" id="SSF55920">
    <property type="entry name" value="Creatinase/aminopeptidase"/>
    <property type="match status" value="1"/>
</dbReference>
<keyword evidence="7" id="KW-0378">Hydrolase</keyword>
<evidence type="ECO:0000256" key="5">
    <source>
        <dbReference type="ARBA" id="ARBA00022670"/>
    </source>
</evidence>
<comment type="catalytic activity">
    <reaction evidence="1">
        <text>Release of any N-terminal amino acid, including proline, that is linked to proline, even from a dipeptide or tripeptide.</text>
        <dbReference type="EC" id="3.4.11.9"/>
    </reaction>
</comment>
<evidence type="ECO:0000256" key="7">
    <source>
        <dbReference type="ARBA" id="ARBA00022801"/>
    </source>
</evidence>
<evidence type="ECO:0000256" key="8">
    <source>
        <dbReference type="ARBA" id="ARBA00023049"/>
    </source>
</evidence>
<keyword evidence="12" id="KW-0031">Aminopeptidase</keyword>
<keyword evidence="5" id="KW-0645">Protease</keyword>
<comment type="cofactor">
    <cofactor evidence="2">
        <name>Mn(2+)</name>
        <dbReference type="ChEBI" id="CHEBI:29035"/>
    </cofactor>
</comment>
<dbReference type="Proteomes" id="UP000831607">
    <property type="component" value="Chromosome"/>
</dbReference>
<dbReference type="PROSITE" id="PS00491">
    <property type="entry name" value="PROLINE_PEPTIDASE"/>
    <property type="match status" value="1"/>
</dbReference>
<name>A0ABY4ALZ4_9BURK</name>
<proteinExistence type="inferred from homology"/>
<dbReference type="InterPro" id="IPR029149">
    <property type="entry name" value="Creatin/AminoP/Spt16_N"/>
</dbReference>
<evidence type="ECO:0000256" key="1">
    <source>
        <dbReference type="ARBA" id="ARBA00001424"/>
    </source>
</evidence>
<evidence type="ECO:0000313" key="13">
    <source>
        <dbReference type="Proteomes" id="UP000831607"/>
    </source>
</evidence>
<dbReference type="EC" id="3.4.11.9" evidence="4"/>
<dbReference type="InterPro" id="IPR000994">
    <property type="entry name" value="Pept_M24"/>
</dbReference>
<protein>
    <recommendedName>
        <fullName evidence="4">Xaa-Pro aminopeptidase</fullName>
        <ecNumber evidence="4">3.4.11.9</ecNumber>
    </recommendedName>
</protein>
<evidence type="ECO:0000256" key="6">
    <source>
        <dbReference type="ARBA" id="ARBA00022723"/>
    </source>
</evidence>
<dbReference type="InterPro" id="IPR036005">
    <property type="entry name" value="Creatinase/aminopeptidase-like"/>
</dbReference>
<dbReference type="Pfam" id="PF05195">
    <property type="entry name" value="AMP_N"/>
    <property type="match status" value="1"/>
</dbReference>
<dbReference type="GO" id="GO:0004177">
    <property type="term" value="F:aminopeptidase activity"/>
    <property type="evidence" value="ECO:0007669"/>
    <property type="project" value="UniProtKB-KW"/>
</dbReference>
<feature type="domain" description="Aminopeptidase P N-terminal" evidence="11">
    <location>
        <begin position="8"/>
        <end position="145"/>
    </location>
</feature>
<evidence type="ECO:0000256" key="9">
    <source>
        <dbReference type="ARBA" id="ARBA00023211"/>
    </source>
</evidence>
<dbReference type="RefSeq" id="WP_243479800.1">
    <property type="nucleotide sequence ID" value="NZ_CP063982.1"/>
</dbReference>
<dbReference type="Pfam" id="PF00557">
    <property type="entry name" value="Peptidase_M24"/>
    <property type="match status" value="1"/>
</dbReference>
<sequence>MSLVGPLHDISVYQTRRERIATWMRTEGGGIALIPTGCARMRNADASYPFRFDSQFYYLTGFTEPDAWLIILAPKGQSTESWLLCQPKNPESETWDGKRWGPDAAKEAFGFEGAASVDELDGWMSEKLCGHSRLFAPLHRSSMPDLVSQMQRWVNTARQKSRGIKKVPTHWIDLTPTISHHRLVKDAHELAVMRESARIAAIGHCAAMRAAKPGLTERALEAELMAVFLREGAQAAAYETIVATGVNACTLHHAAGASRIGEHDLVLIDAGCELNGYASDITRTFPASGRFTPEQAALYDIVLAAQDAATAHTAPGLSFNAGHDAAVKVLTQGLIDEGIIQSSLDAAIEQSLYRPYYMHRTGHWLGLDVHDAGPYRLTEVDTDEPDWRALEPGMVLTIEPGLYITPGSGAPERFWNIGIRIEDDAVVTETGCALITRGVPVARKEIEALVQSGR</sequence>
<evidence type="ECO:0000313" key="12">
    <source>
        <dbReference type="EMBL" id="UOD51336.1"/>
    </source>
</evidence>
<dbReference type="SMART" id="SM01011">
    <property type="entry name" value="AMP_N"/>
    <property type="match status" value="1"/>
</dbReference>
<evidence type="ECO:0000256" key="10">
    <source>
        <dbReference type="RuleBase" id="RU000590"/>
    </source>
</evidence>
<dbReference type="CDD" id="cd01087">
    <property type="entry name" value="Prolidase"/>
    <property type="match status" value="1"/>
</dbReference>
<gene>
    <name evidence="12" type="ORF">DHf2319_05730</name>
</gene>
<keyword evidence="8" id="KW-0482">Metalloprotease</keyword>
<keyword evidence="6 10" id="KW-0479">Metal-binding</keyword>
<dbReference type="InterPro" id="IPR001131">
    <property type="entry name" value="Peptidase_M24B_aminopep-P_CS"/>
</dbReference>
<accession>A0ABY4ALZ4</accession>